<keyword evidence="1" id="KW-0378">Hydrolase</keyword>
<evidence type="ECO:0000313" key="1">
    <source>
        <dbReference type="EMBL" id="PWN51170.1"/>
    </source>
</evidence>
<dbReference type="Proteomes" id="UP000245626">
    <property type="component" value="Unassembled WGS sequence"/>
</dbReference>
<protein>
    <submittedName>
        <fullName evidence="1">Ubiquitin-specific processing protease 21</fullName>
    </submittedName>
</protein>
<evidence type="ECO:0000313" key="2">
    <source>
        <dbReference type="Proteomes" id="UP000245626"/>
    </source>
</evidence>
<gene>
    <name evidence="1" type="ORF">IE53DRAFT_61651</name>
</gene>
<sequence length="1117" mass="128296">MDPHLDPTTAIIGSENEKPLSPMEVDEPVAVTDHQAFAEKHLADLGQEEEDFAVCTWKISGWRSLDKRITGPEFECGGHRWRILLFPFGNSNGQPNDMVSVYLDYADPKGSPEGWHVCAQFALVISNPHDPTVFSTSQAHHRFTAEEMDWGFTRFNELRKLAIPTDGRSRPIIEDDSANVTAYVRVLKDPTGVLWHNFINYDSKKETGYVGLKNQGATCYMNSLLQSLFCTNYFRRAVYQIPTEGDIPSDSVALALQRVFYLLQTSDQPVGTNELTKSFGWKSLDSFLQHDVQEFNRVLQEKLETKMKGTAADGAISRLFVGKMKSYLKCVNVDYESARSEDFYDIQLNVKGMANLQDSFRDYIQVEMLDGENKYHAEGYGLQDAKKGVIFEKFPPVLHLQLKRFEYDIEKDAMVKINDRHEFPMDIDLGDYIDKESPEALQPWKYKLHGVLVHSGDLHGGHYFALLKPEKDGKWFKFDDDRVTPVTDKEVLEDNFGGEIPNGHLGGQIGARAPVRAMKRFTNAYMLVYIREAQIDEVLKPFAPEDTPSHLRERLEDERLQMEARKREREEQHLYLTVKLITEDTFRGHQGFDLATFEERNLPATELPTFRVLKNELYLNFKARIAAQYNLPEASIRLWVLVNRQNKTVRPDTVVPETDPNLTLETVRDRMASRQHDLRLFLEILNPDIQHSDANPSMMIFLKYFDTSRQTLLGVARVYVQRNMKVGDLVPTINELMLWPPTTQVKLFEEIKPGMIEQMKPKATFAQSEIQDGDVICFQIELSEKDAHEYESQSLYSNPIQFYDFLQNQVKVLLKPRYDDVDYKTEFELTLSKKMTYDMMSAKVGERLKHDPFKLRFTTANGPNGSPKTVLKRTANQTVNEIISPSYVQGQASLLYYELLDVSIIELETKRSLKIFWTGAHNKEESVHSFLLPKTANINEVADHLSKLVELSAEGTRRIRVFEATANGKQQREINGTEMIGNIGENAELFAEEIWPEELNISEDDKVVNVCHFSKDVSRTHGVPFKFVVKRGEKFTETRKRLQSRIGVSDKDYAKYRFALVQSSTYKQPTYLEDDDVLYEHKFLPDDVLGLDHTDRSGRAGRYGNAVIQDKGIRIRS</sequence>
<organism evidence="1 2">
    <name type="scientific">Violaceomyces palustris</name>
    <dbReference type="NCBI Taxonomy" id="1673888"/>
    <lineage>
        <taxon>Eukaryota</taxon>
        <taxon>Fungi</taxon>
        <taxon>Dikarya</taxon>
        <taxon>Basidiomycota</taxon>
        <taxon>Ustilaginomycotina</taxon>
        <taxon>Ustilaginomycetes</taxon>
        <taxon>Violaceomycetales</taxon>
        <taxon>Violaceomycetaceae</taxon>
        <taxon>Violaceomyces</taxon>
    </lineage>
</organism>
<keyword evidence="2" id="KW-1185">Reference proteome</keyword>
<proteinExistence type="predicted"/>
<keyword evidence="1" id="KW-0645">Protease</keyword>
<dbReference type="EMBL" id="KZ819865">
    <property type="protein sequence ID" value="PWN51170.1"/>
    <property type="molecule type" value="Genomic_DNA"/>
</dbReference>
<reference evidence="1 2" key="1">
    <citation type="journal article" date="2018" name="Mol. Biol. Evol.">
        <title>Broad Genomic Sampling Reveals a Smut Pathogenic Ancestry of the Fungal Clade Ustilaginomycotina.</title>
        <authorList>
            <person name="Kijpornyongpan T."/>
            <person name="Mondo S.J."/>
            <person name="Barry K."/>
            <person name="Sandor L."/>
            <person name="Lee J."/>
            <person name="Lipzen A."/>
            <person name="Pangilinan J."/>
            <person name="LaButti K."/>
            <person name="Hainaut M."/>
            <person name="Henrissat B."/>
            <person name="Grigoriev I.V."/>
            <person name="Spatafora J.W."/>
            <person name="Aime M.C."/>
        </authorList>
    </citation>
    <scope>NUCLEOTIDE SEQUENCE [LARGE SCALE GENOMIC DNA]</scope>
    <source>
        <strain evidence="1 2">SA 807</strain>
    </source>
</reference>
<accession>A0ACD0NZA3</accession>
<name>A0ACD0NZA3_9BASI</name>